<name>A0A812I267_9DINO</name>
<sequence>MCCSARPSPDTAASSYMFSLLLSVLLPAGPAFAFLSSELCELCSERERTLRACSDSDSPAVTAQQRARGPSIRRRVSETSQLLDLLGPETLCSVWEKIGAAVELLCGCWVALDALPSQALPQLL</sequence>
<proteinExistence type="predicted"/>
<dbReference type="AlphaFoldDB" id="A0A812I267"/>
<protein>
    <submittedName>
        <fullName evidence="2">Uncharacterized protein</fullName>
    </submittedName>
</protein>
<evidence type="ECO:0000256" key="1">
    <source>
        <dbReference type="SAM" id="SignalP"/>
    </source>
</evidence>
<organism evidence="2 3">
    <name type="scientific">Symbiodinium natans</name>
    <dbReference type="NCBI Taxonomy" id="878477"/>
    <lineage>
        <taxon>Eukaryota</taxon>
        <taxon>Sar</taxon>
        <taxon>Alveolata</taxon>
        <taxon>Dinophyceae</taxon>
        <taxon>Suessiales</taxon>
        <taxon>Symbiodiniaceae</taxon>
        <taxon>Symbiodinium</taxon>
    </lineage>
</organism>
<dbReference type="Proteomes" id="UP000604046">
    <property type="component" value="Unassembled WGS sequence"/>
</dbReference>
<comment type="caution">
    <text evidence="2">The sequence shown here is derived from an EMBL/GenBank/DDBJ whole genome shotgun (WGS) entry which is preliminary data.</text>
</comment>
<feature type="chain" id="PRO_5032451584" evidence="1">
    <location>
        <begin position="34"/>
        <end position="124"/>
    </location>
</feature>
<gene>
    <name evidence="2" type="ORF">SNAT2548_LOCUS2623</name>
</gene>
<keyword evidence="3" id="KW-1185">Reference proteome</keyword>
<dbReference type="EMBL" id="CAJNDS010000158">
    <property type="protein sequence ID" value="CAE6971681.1"/>
    <property type="molecule type" value="Genomic_DNA"/>
</dbReference>
<evidence type="ECO:0000313" key="2">
    <source>
        <dbReference type="EMBL" id="CAE6971681.1"/>
    </source>
</evidence>
<evidence type="ECO:0000313" key="3">
    <source>
        <dbReference type="Proteomes" id="UP000604046"/>
    </source>
</evidence>
<reference evidence="2" key="1">
    <citation type="submission" date="2021-02" db="EMBL/GenBank/DDBJ databases">
        <authorList>
            <person name="Dougan E. K."/>
            <person name="Rhodes N."/>
            <person name="Thang M."/>
            <person name="Chan C."/>
        </authorList>
    </citation>
    <scope>NUCLEOTIDE SEQUENCE</scope>
</reference>
<feature type="signal peptide" evidence="1">
    <location>
        <begin position="1"/>
        <end position="33"/>
    </location>
</feature>
<accession>A0A812I267</accession>
<keyword evidence="1" id="KW-0732">Signal</keyword>